<feature type="region of interest" description="Disordered" evidence="1">
    <location>
        <begin position="1"/>
        <end position="52"/>
    </location>
</feature>
<dbReference type="EMBL" id="BKCJ011800387">
    <property type="protein sequence ID" value="GFD53943.1"/>
    <property type="molecule type" value="Genomic_DNA"/>
</dbReference>
<feature type="non-terminal residue" evidence="2">
    <location>
        <position position="1"/>
    </location>
</feature>
<sequence>AEARRGARPATAGHPGTRQRRAADPQPSGAGQPAAVGAHPPAAHQGAHGGRD</sequence>
<reference evidence="2" key="1">
    <citation type="journal article" date="2019" name="Sci. Rep.">
        <title>Draft genome of Tanacetum cinerariifolium, the natural source of mosquito coil.</title>
        <authorList>
            <person name="Yamashiro T."/>
            <person name="Shiraishi A."/>
            <person name="Satake H."/>
            <person name="Nakayama K."/>
        </authorList>
    </citation>
    <scope>NUCLEOTIDE SEQUENCE</scope>
</reference>
<dbReference type="AlphaFoldDB" id="A0A699X4C8"/>
<accession>A0A699X4C8</accession>
<feature type="compositionally biased region" description="Low complexity" evidence="1">
    <location>
        <begin position="29"/>
        <end position="46"/>
    </location>
</feature>
<evidence type="ECO:0000256" key="1">
    <source>
        <dbReference type="SAM" id="MobiDB-lite"/>
    </source>
</evidence>
<protein>
    <submittedName>
        <fullName evidence="2">Uncharacterized protein</fullName>
    </submittedName>
</protein>
<evidence type="ECO:0000313" key="2">
    <source>
        <dbReference type="EMBL" id="GFD53943.1"/>
    </source>
</evidence>
<proteinExistence type="predicted"/>
<organism evidence="2">
    <name type="scientific">Tanacetum cinerariifolium</name>
    <name type="common">Dalmatian daisy</name>
    <name type="synonym">Chrysanthemum cinerariifolium</name>
    <dbReference type="NCBI Taxonomy" id="118510"/>
    <lineage>
        <taxon>Eukaryota</taxon>
        <taxon>Viridiplantae</taxon>
        <taxon>Streptophyta</taxon>
        <taxon>Embryophyta</taxon>
        <taxon>Tracheophyta</taxon>
        <taxon>Spermatophyta</taxon>
        <taxon>Magnoliopsida</taxon>
        <taxon>eudicotyledons</taxon>
        <taxon>Gunneridae</taxon>
        <taxon>Pentapetalae</taxon>
        <taxon>asterids</taxon>
        <taxon>campanulids</taxon>
        <taxon>Asterales</taxon>
        <taxon>Asteraceae</taxon>
        <taxon>Asteroideae</taxon>
        <taxon>Anthemideae</taxon>
        <taxon>Anthemidinae</taxon>
        <taxon>Tanacetum</taxon>
    </lineage>
</organism>
<comment type="caution">
    <text evidence="2">The sequence shown here is derived from an EMBL/GenBank/DDBJ whole genome shotgun (WGS) entry which is preliminary data.</text>
</comment>
<gene>
    <name evidence="2" type="ORF">Tci_925912</name>
</gene>
<name>A0A699X4C8_TANCI</name>